<feature type="transmembrane region" description="Helical" evidence="7">
    <location>
        <begin position="95"/>
        <end position="122"/>
    </location>
</feature>
<feature type="transmembrane region" description="Helical" evidence="7">
    <location>
        <begin position="213"/>
        <end position="238"/>
    </location>
</feature>
<accession>D5EGX4</accession>
<dbReference type="RefSeq" id="WP_013049068.1">
    <property type="nucleotide sequence ID" value="NC_014011.1"/>
</dbReference>
<evidence type="ECO:0000256" key="7">
    <source>
        <dbReference type="SAM" id="Phobius"/>
    </source>
</evidence>
<dbReference type="EMBL" id="CP001997">
    <property type="protein sequence ID" value="ADE57806.1"/>
    <property type="molecule type" value="Genomic_DNA"/>
</dbReference>
<keyword evidence="5 7" id="KW-1133">Transmembrane helix</keyword>
<reference evidence="9 10" key="1">
    <citation type="journal article" date="2010" name="Stand. Genomic Sci.">
        <title>Complete genome sequence of Aminobacterium colombiense type strain (ALA-1).</title>
        <authorList>
            <person name="Chertkov O."/>
            <person name="Sikorski J."/>
            <person name="Brambilla E."/>
            <person name="Lapidus A."/>
            <person name="Copeland A."/>
            <person name="Glavina Del Rio T."/>
            <person name="Nolan M."/>
            <person name="Lucas S."/>
            <person name="Tice H."/>
            <person name="Cheng J.F."/>
            <person name="Han C."/>
            <person name="Detter J.C."/>
            <person name="Bruce D."/>
            <person name="Tapia R."/>
            <person name="Goodwin L."/>
            <person name="Pitluck S."/>
            <person name="Liolios K."/>
            <person name="Ivanova N."/>
            <person name="Mavromatis K."/>
            <person name="Ovchinnikova G."/>
            <person name="Pati A."/>
            <person name="Chen A."/>
            <person name="Palaniappan K."/>
            <person name="Land M."/>
            <person name="Hauser L."/>
            <person name="Chang Y.J."/>
            <person name="Jeffries C.D."/>
            <person name="Spring S."/>
            <person name="Rohde M."/>
            <person name="Goker M."/>
            <person name="Bristow J."/>
            <person name="Eisen J.A."/>
            <person name="Markowitz V."/>
            <person name="Hugenholtz P."/>
            <person name="Kyrpides N.C."/>
            <person name="Klenk H.P."/>
        </authorList>
    </citation>
    <scope>NUCLEOTIDE SEQUENCE [LARGE SCALE GENOMIC DNA]</scope>
    <source>
        <strain evidence="10">DSM 12261 / ALA-1</strain>
    </source>
</reference>
<evidence type="ECO:0000256" key="5">
    <source>
        <dbReference type="ARBA" id="ARBA00022989"/>
    </source>
</evidence>
<dbReference type="NCBIfam" id="TIGR00786">
    <property type="entry name" value="dctM"/>
    <property type="match status" value="1"/>
</dbReference>
<comment type="subcellular location">
    <subcellularLocation>
        <location evidence="1">Cell inner membrane</location>
        <topology evidence="1">Multi-pass membrane protein</topology>
    </subcellularLocation>
</comment>
<dbReference type="HOGENOM" id="CLU_019824_4_1_0"/>
<keyword evidence="6 7" id="KW-0472">Membrane</keyword>
<evidence type="ECO:0000259" key="8">
    <source>
        <dbReference type="Pfam" id="PF06808"/>
    </source>
</evidence>
<sequence>MHIIIDLLILVTTIILGIPVPFCFMAAALYMGLVFFPDFSFLMTVGFRGLNSLTLLSIPFFIMAGALMGSAGIAEKLTNFANSMLGRIRGGMGAATIVACAIFGAISGTASSAVACIGTIMIPRLEELGYPRNYSTAMVSCAAVLGQLIPPSVPMILYGWVTQQSVAACFLSTVVPGVLTMTLFCVINYFMCKKFPNLQVGKKISKKERNQEIFVATKKGFWSLLMPFIILGGIYGGITTPTESAAVAVLYAILVGFFIHKELKMDILGEAFHNSATTSGVIVLMLFFVTILGRLYTMQRVPMMVADFLLGVSDNKFVILFMVNIFLIIIGMLMDDLSGTMLVAPLLMPLMLKIGVHPIHFAAILGTNLGLGNVTPPTAPILYLGGRIGGVNIDEYIKPALIFMIFGSIPIVLLTTYVPGLSLFLPRLIMGIK</sequence>
<feature type="transmembrane region" description="Helical" evidence="7">
    <location>
        <begin position="244"/>
        <end position="260"/>
    </location>
</feature>
<dbReference type="PANTHER" id="PTHR33362:SF3">
    <property type="entry name" value="SIALIC ACID TRAP TRANSPORTER PERMEASE PROTEIN SIAT"/>
    <property type="match status" value="1"/>
</dbReference>
<dbReference type="PIRSF" id="PIRSF006066">
    <property type="entry name" value="HI0050"/>
    <property type="match status" value="1"/>
</dbReference>
<dbReference type="GO" id="GO:0005886">
    <property type="term" value="C:plasma membrane"/>
    <property type="evidence" value="ECO:0007669"/>
    <property type="project" value="UniProtKB-SubCell"/>
</dbReference>
<evidence type="ECO:0000256" key="2">
    <source>
        <dbReference type="ARBA" id="ARBA00022475"/>
    </source>
</evidence>
<feature type="transmembrane region" description="Helical" evidence="7">
    <location>
        <begin position="53"/>
        <end position="74"/>
    </location>
</feature>
<keyword evidence="4 7" id="KW-0812">Transmembrane</keyword>
<name>D5EGX4_AMICL</name>
<dbReference type="PANTHER" id="PTHR33362">
    <property type="entry name" value="SIALIC ACID TRAP TRANSPORTER PERMEASE PROTEIN SIAT-RELATED"/>
    <property type="match status" value="1"/>
</dbReference>
<feature type="transmembrane region" description="Helical" evidence="7">
    <location>
        <begin position="7"/>
        <end position="33"/>
    </location>
</feature>
<evidence type="ECO:0000256" key="6">
    <source>
        <dbReference type="ARBA" id="ARBA00023136"/>
    </source>
</evidence>
<dbReference type="InterPro" id="IPR010656">
    <property type="entry name" value="DctM"/>
</dbReference>
<dbReference type="Proteomes" id="UP000002366">
    <property type="component" value="Chromosome"/>
</dbReference>
<dbReference type="Pfam" id="PF06808">
    <property type="entry name" value="DctM"/>
    <property type="match status" value="1"/>
</dbReference>
<dbReference type="STRING" id="572547.Amico_1690"/>
<organism evidence="9 10">
    <name type="scientific">Aminobacterium colombiense (strain DSM 12261 / ALA-1)</name>
    <dbReference type="NCBI Taxonomy" id="572547"/>
    <lineage>
        <taxon>Bacteria</taxon>
        <taxon>Thermotogati</taxon>
        <taxon>Synergistota</taxon>
        <taxon>Synergistia</taxon>
        <taxon>Synergistales</taxon>
        <taxon>Aminobacteriaceae</taxon>
        <taxon>Aminobacterium</taxon>
    </lineage>
</organism>
<evidence type="ECO:0000256" key="4">
    <source>
        <dbReference type="ARBA" id="ARBA00022692"/>
    </source>
</evidence>
<keyword evidence="10" id="KW-1185">Reference proteome</keyword>
<evidence type="ECO:0000256" key="1">
    <source>
        <dbReference type="ARBA" id="ARBA00004429"/>
    </source>
</evidence>
<dbReference type="eggNOG" id="COG1593">
    <property type="taxonomic scope" value="Bacteria"/>
</dbReference>
<protein>
    <submittedName>
        <fullName evidence="9">TRAP dicarboxylate transporter, DctM subunit</fullName>
    </submittedName>
</protein>
<evidence type="ECO:0000256" key="3">
    <source>
        <dbReference type="ARBA" id="ARBA00022519"/>
    </source>
</evidence>
<gene>
    <name evidence="9" type="ordered locus">Amico_1690</name>
</gene>
<dbReference type="KEGG" id="aco:Amico_1690"/>
<dbReference type="AlphaFoldDB" id="D5EGX4"/>
<proteinExistence type="predicted"/>
<feature type="domain" description="TRAP C4-dicarboxylate transport system permease DctM subunit" evidence="8">
    <location>
        <begin position="8"/>
        <end position="420"/>
    </location>
</feature>
<feature type="transmembrane region" description="Helical" evidence="7">
    <location>
        <begin position="317"/>
        <end position="334"/>
    </location>
</feature>
<feature type="transmembrane region" description="Helical" evidence="7">
    <location>
        <begin position="400"/>
        <end position="425"/>
    </location>
</feature>
<keyword evidence="3" id="KW-0997">Cell inner membrane</keyword>
<evidence type="ECO:0000313" key="10">
    <source>
        <dbReference type="Proteomes" id="UP000002366"/>
    </source>
</evidence>
<dbReference type="GO" id="GO:0022857">
    <property type="term" value="F:transmembrane transporter activity"/>
    <property type="evidence" value="ECO:0007669"/>
    <property type="project" value="TreeGrafter"/>
</dbReference>
<dbReference type="InterPro" id="IPR004681">
    <property type="entry name" value="TRAP_DctM"/>
</dbReference>
<feature type="transmembrane region" description="Helical" evidence="7">
    <location>
        <begin position="272"/>
        <end position="297"/>
    </location>
</feature>
<keyword evidence="2" id="KW-1003">Cell membrane</keyword>
<dbReference type="OrthoDB" id="9772674at2"/>
<evidence type="ECO:0000313" key="9">
    <source>
        <dbReference type="EMBL" id="ADE57806.1"/>
    </source>
</evidence>
<feature type="transmembrane region" description="Helical" evidence="7">
    <location>
        <begin position="165"/>
        <end position="192"/>
    </location>
</feature>